<dbReference type="Gene3D" id="3.40.50.300">
    <property type="entry name" value="P-loop containing nucleotide triphosphate hydrolases"/>
    <property type="match status" value="1"/>
</dbReference>
<dbReference type="InterPro" id="IPR027417">
    <property type="entry name" value="P-loop_NTPase"/>
</dbReference>
<dbReference type="InterPro" id="IPR017871">
    <property type="entry name" value="ABC_transporter-like_CS"/>
</dbReference>
<dbReference type="EMBL" id="QOVW01000022">
    <property type="protein sequence ID" value="RDB36841.1"/>
    <property type="molecule type" value="Genomic_DNA"/>
</dbReference>
<keyword evidence="4 6" id="KW-0067">ATP-binding</keyword>
<evidence type="ECO:0000256" key="4">
    <source>
        <dbReference type="ARBA" id="ARBA00022840"/>
    </source>
</evidence>
<organism evidence="6 7">
    <name type="scientific">Spirobacillus cienkowskii</name>
    <dbReference type="NCBI Taxonomy" id="495820"/>
    <lineage>
        <taxon>Bacteria</taxon>
        <taxon>Pseudomonadati</taxon>
        <taxon>Bdellovibrionota</taxon>
        <taxon>Oligoflexia</taxon>
        <taxon>Silvanigrellales</taxon>
        <taxon>Spirobacillus</taxon>
    </lineage>
</organism>
<evidence type="ECO:0000256" key="1">
    <source>
        <dbReference type="ARBA" id="ARBA00005417"/>
    </source>
</evidence>
<dbReference type="PANTHER" id="PTHR43335">
    <property type="entry name" value="ABC TRANSPORTER, ATP-BINDING PROTEIN"/>
    <property type="match status" value="1"/>
</dbReference>
<dbReference type="Proteomes" id="UP000253934">
    <property type="component" value="Unassembled WGS sequence"/>
</dbReference>
<evidence type="ECO:0000259" key="5">
    <source>
        <dbReference type="PROSITE" id="PS50893"/>
    </source>
</evidence>
<dbReference type="AlphaFoldDB" id="A0A369KQE1"/>
<sequence>MNGQFAIEVKNLDKKIYKKNIIDKLSFTVEKGSVTGFLGPNGSGKTITLSMLTGLIVPDSGNIKIFDKVLDKNHKSCVHIGAIIELPEFYPSLSAEDNLYNLGILTPNIEKKYILQRVYEVLDVVGLKKNKDEKVKNFSLGMKQRLGIAQALLGDPDILILDEPTNGIDLIGLRDLKEIIKYYSKEKQKTFFISSHMVSELEDIFTDLVLIKNGKNLWQGKKNEVYEYNKSLENFFIEAIESDQYITKI</sequence>
<dbReference type="Pfam" id="PF00005">
    <property type="entry name" value="ABC_tran"/>
    <property type="match status" value="1"/>
</dbReference>
<dbReference type="GO" id="GO:0005524">
    <property type="term" value="F:ATP binding"/>
    <property type="evidence" value="ECO:0007669"/>
    <property type="project" value="UniProtKB-KW"/>
</dbReference>
<dbReference type="RefSeq" id="WP_338636838.1">
    <property type="nucleotide sequence ID" value="NZ_CP146516.1"/>
</dbReference>
<evidence type="ECO:0000256" key="2">
    <source>
        <dbReference type="ARBA" id="ARBA00022448"/>
    </source>
</evidence>
<gene>
    <name evidence="6" type="ORF">DCC88_03025</name>
</gene>
<dbReference type="InterPro" id="IPR003439">
    <property type="entry name" value="ABC_transporter-like_ATP-bd"/>
</dbReference>
<evidence type="ECO:0000256" key="3">
    <source>
        <dbReference type="ARBA" id="ARBA00022741"/>
    </source>
</evidence>
<keyword evidence="3" id="KW-0547">Nucleotide-binding</keyword>
<keyword evidence="7" id="KW-1185">Reference proteome</keyword>
<dbReference type="SUPFAM" id="SSF52540">
    <property type="entry name" value="P-loop containing nucleoside triphosphate hydrolases"/>
    <property type="match status" value="1"/>
</dbReference>
<name>A0A369KQE1_9BACT</name>
<dbReference type="GO" id="GO:0016887">
    <property type="term" value="F:ATP hydrolysis activity"/>
    <property type="evidence" value="ECO:0007669"/>
    <property type="project" value="InterPro"/>
</dbReference>
<proteinExistence type="inferred from homology"/>
<evidence type="ECO:0000313" key="6">
    <source>
        <dbReference type="EMBL" id="RDB36841.1"/>
    </source>
</evidence>
<dbReference type="PROSITE" id="PS00211">
    <property type="entry name" value="ABC_TRANSPORTER_1"/>
    <property type="match status" value="1"/>
</dbReference>
<dbReference type="PANTHER" id="PTHR43335:SF4">
    <property type="entry name" value="ABC TRANSPORTER, ATP-BINDING PROTEIN"/>
    <property type="match status" value="1"/>
</dbReference>
<dbReference type="PROSITE" id="PS50893">
    <property type="entry name" value="ABC_TRANSPORTER_2"/>
    <property type="match status" value="1"/>
</dbReference>
<comment type="similarity">
    <text evidence="1">Belongs to the ABC transporter superfamily.</text>
</comment>
<comment type="caution">
    <text evidence="6">The sequence shown here is derived from an EMBL/GenBank/DDBJ whole genome shotgun (WGS) entry which is preliminary data.</text>
</comment>
<reference evidence="6" key="1">
    <citation type="submission" date="2018-04" db="EMBL/GenBank/DDBJ databases">
        <title>Draft genome sequence of the Candidatus Spirobacillus cienkowskii, a pathogen of freshwater Daphnia species, reconstructed from hemolymph metagenomic reads.</title>
        <authorList>
            <person name="Bresciani L."/>
            <person name="Lemos L.N."/>
            <person name="Wale N."/>
            <person name="Lin J.Y."/>
            <person name="Fernandes G.R."/>
            <person name="Duffy M.A."/>
            <person name="Rodrigues J.M."/>
        </authorList>
    </citation>
    <scope>NUCLEOTIDE SEQUENCE [LARGE SCALE GENOMIC DNA]</scope>
    <source>
        <strain evidence="6">Binning01</strain>
    </source>
</reference>
<evidence type="ECO:0000313" key="7">
    <source>
        <dbReference type="Proteomes" id="UP000253934"/>
    </source>
</evidence>
<accession>A0A369KQE1</accession>
<dbReference type="InterPro" id="IPR003593">
    <property type="entry name" value="AAA+_ATPase"/>
</dbReference>
<dbReference type="SMART" id="SM00382">
    <property type="entry name" value="AAA"/>
    <property type="match status" value="1"/>
</dbReference>
<keyword evidence="2" id="KW-0813">Transport</keyword>
<protein>
    <submittedName>
        <fullName evidence="6">ATP-binding cassette domain-containing protein</fullName>
    </submittedName>
</protein>
<feature type="domain" description="ABC transporter" evidence="5">
    <location>
        <begin position="7"/>
        <end position="238"/>
    </location>
</feature>